<reference evidence="2" key="4">
    <citation type="submission" date="2025-09" db="UniProtKB">
        <authorList>
            <consortium name="Ensembl"/>
        </authorList>
    </citation>
    <scope>IDENTIFICATION</scope>
</reference>
<dbReference type="HOGENOM" id="CLU_3146864_0_0_1"/>
<organism evidence="2 3">
    <name type="scientific">Ciona intestinalis</name>
    <name type="common">Transparent sea squirt</name>
    <name type="synonym">Ascidia intestinalis</name>
    <dbReference type="NCBI Taxonomy" id="7719"/>
    <lineage>
        <taxon>Eukaryota</taxon>
        <taxon>Metazoa</taxon>
        <taxon>Chordata</taxon>
        <taxon>Tunicata</taxon>
        <taxon>Ascidiacea</taxon>
        <taxon>Phlebobranchia</taxon>
        <taxon>Cionidae</taxon>
        <taxon>Ciona</taxon>
    </lineage>
</organism>
<keyword evidence="1" id="KW-1133">Transmembrane helix</keyword>
<dbReference type="AlphaFoldDB" id="H2XTT6"/>
<accession>H2XTT6</accession>
<reference evidence="3" key="1">
    <citation type="journal article" date="2002" name="Science">
        <title>The draft genome of Ciona intestinalis: insights into chordate and vertebrate origins.</title>
        <authorList>
            <person name="Dehal P."/>
            <person name="Satou Y."/>
            <person name="Campbell R.K."/>
            <person name="Chapman J."/>
            <person name="Degnan B."/>
            <person name="De Tomaso A."/>
            <person name="Davidson B."/>
            <person name="Di Gregorio A."/>
            <person name="Gelpke M."/>
            <person name="Goodstein D.M."/>
            <person name="Harafuji N."/>
            <person name="Hastings K.E."/>
            <person name="Ho I."/>
            <person name="Hotta K."/>
            <person name="Huang W."/>
            <person name="Kawashima T."/>
            <person name="Lemaire P."/>
            <person name="Martinez D."/>
            <person name="Meinertzhagen I.A."/>
            <person name="Necula S."/>
            <person name="Nonaka M."/>
            <person name="Putnam N."/>
            <person name="Rash S."/>
            <person name="Saiga H."/>
            <person name="Satake M."/>
            <person name="Terry A."/>
            <person name="Yamada L."/>
            <person name="Wang H.G."/>
            <person name="Awazu S."/>
            <person name="Azumi K."/>
            <person name="Boore J."/>
            <person name="Branno M."/>
            <person name="Chin-Bow S."/>
            <person name="DeSantis R."/>
            <person name="Doyle S."/>
            <person name="Francino P."/>
            <person name="Keys D.N."/>
            <person name="Haga S."/>
            <person name="Hayashi H."/>
            <person name="Hino K."/>
            <person name="Imai K.S."/>
            <person name="Inaba K."/>
            <person name="Kano S."/>
            <person name="Kobayashi K."/>
            <person name="Kobayashi M."/>
            <person name="Lee B.I."/>
            <person name="Makabe K.W."/>
            <person name="Manohar C."/>
            <person name="Matassi G."/>
            <person name="Medina M."/>
            <person name="Mochizuki Y."/>
            <person name="Mount S."/>
            <person name="Morishita T."/>
            <person name="Miura S."/>
            <person name="Nakayama A."/>
            <person name="Nishizaka S."/>
            <person name="Nomoto H."/>
            <person name="Ohta F."/>
            <person name="Oishi K."/>
            <person name="Rigoutsos I."/>
            <person name="Sano M."/>
            <person name="Sasaki A."/>
            <person name="Sasakura Y."/>
            <person name="Shoguchi E."/>
            <person name="Shin-i T."/>
            <person name="Spagnuolo A."/>
            <person name="Stainier D."/>
            <person name="Suzuki M.M."/>
            <person name="Tassy O."/>
            <person name="Takatori N."/>
            <person name="Tokuoka M."/>
            <person name="Yagi K."/>
            <person name="Yoshizaki F."/>
            <person name="Wada S."/>
            <person name="Zhang C."/>
            <person name="Hyatt P.D."/>
            <person name="Larimer F."/>
            <person name="Detter C."/>
            <person name="Doggett N."/>
            <person name="Glavina T."/>
            <person name="Hawkins T."/>
            <person name="Richardson P."/>
            <person name="Lucas S."/>
            <person name="Kohara Y."/>
            <person name="Levine M."/>
            <person name="Satoh N."/>
            <person name="Rokhsar D.S."/>
        </authorList>
    </citation>
    <scope>NUCLEOTIDE SEQUENCE [LARGE SCALE GENOMIC DNA]</scope>
</reference>
<dbReference type="Ensembl" id="ENSCINT00000031194.1">
    <property type="protein sequence ID" value="ENSCINP00000033070.1"/>
    <property type="gene ID" value="ENSCING00000018877.1"/>
</dbReference>
<evidence type="ECO:0000313" key="3">
    <source>
        <dbReference type="Proteomes" id="UP000008144"/>
    </source>
</evidence>
<reference evidence="2" key="3">
    <citation type="submission" date="2025-08" db="UniProtKB">
        <authorList>
            <consortium name="Ensembl"/>
        </authorList>
    </citation>
    <scope>IDENTIFICATION</scope>
</reference>
<sequence>LEILPHRIFFCIGSRQCFIVLKLFCLCCLLNCACVYIQAALMPNKMYMF</sequence>
<keyword evidence="3" id="KW-1185">Reference proteome</keyword>
<evidence type="ECO:0000313" key="2">
    <source>
        <dbReference type="Ensembl" id="ENSCINP00000033070.1"/>
    </source>
</evidence>
<keyword evidence="1" id="KW-0812">Transmembrane</keyword>
<keyword evidence="1" id="KW-0472">Membrane</keyword>
<protein>
    <submittedName>
        <fullName evidence="2">Uncharacterized protein</fullName>
    </submittedName>
</protein>
<evidence type="ECO:0000256" key="1">
    <source>
        <dbReference type="SAM" id="Phobius"/>
    </source>
</evidence>
<name>H2XTT6_CIOIN</name>
<reference evidence="2" key="2">
    <citation type="journal article" date="2008" name="Genome Biol.">
        <title>Improved genome assembly and evidence-based global gene model set for the chordate Ciona intestinalis: new insight into intron and operon populations.</title>
        <authorList>
            <person name="Satou Y."/>
            <person name="Mineta K."/>
            <person name="Ogasawara M."/>
            <person name="Sasakura Y."/>
            <person name="Shoguchi E."/>
            <person name="Ueno K."/>
            <person name="Yamada L."/>
            <person name="Matsumoto J."/>
            <person name="Wasserscheid J."/>
            <person name="Dewar K."/>
            <person name="Wiley G.B."/>
            <person name="Macmil S.L."/>
            <person name="Roe B.A."/>
            <person name="Zeller R.W."/>
            <person name="Hastings K.E."/>
            <person name="Lemaire P."/>
            <person name="Lindquist E."/>
            <person name="Endo T."/>
            <person name="Hotta K."/>
            <person name="Inaba K."/>
        </authorList>
    </citation>
    <scope>NUCLEOTIDE SEQUENCE [LARGE SCALE GENOMIC DNA]</scope>
    <source>
        <strain evidence="2">wild type</strain>
    </source>
</reference>
<dbReference type="EMBL" id="EAAA01001284">
    <property type="status" value="NOT_ANNOTATED_CDS"/>
    <property type="molecule type" value="Genomic_DNA"/>
</dbReference>
<dbReference type="InParanoid" id="H2XTT6"/>
<proteinExistence type="predicted"/>
<feature type="transmembrane region" description="Helical" evidence="1">
    <location>
        <begin position="20"/>
        <end position="41"/>
    </location>
</feature>
<dbReference type="Proteomes" id="UP000008144">
    <property type="component" value="Chromosome 14"/>
</dbReference>